<feature type="compositionally biased region" description="Basic and acidic residues" evidence="1">
    <location>
        <begin position="155"/>
        <end position="172"/>
    </location>
</feature>
<evidence type="ECO:0000256" key="1">
    <source>
        <dbReference type="SAM" id="MobiDB-lite"/>
    </source>
</evidence>
<evidence type="ECO:0000313" key="3">
    <source>
        <dbReference type="RefSeq" id="XP_026644710.1"/>
    </source>
</evidence>
<dbReference type="GeneID" id="113458213"/>
<keyword evidence="2" id="KW-1185">Reference proteome</keyword>
<dbReference type="Proteomes" id="UP000694915">
    <property type="component" value="Unplaced"/>
</dbReference>
<reference evidence="3" key="1">
    <citation type="submission" date="2025-08" db="UniProtKB">
        <authorList>
            <consortium name="RefSeq"/>
        </authorList>
    </citation>
    <scope>IDENTIFICATION</scope>
</reference>
<dbReference type="RefSeq" id="XP_026644710.1">
    <property type="nucleotide sequence ID" value="XM_026788909.1"/>
</dbReference>
<feature type="compositionally biased region" description="Low complexity" evidence="1">
    <location>
        <begin position="91"/>
        <end position="114"/>
    </location>
</feature>
<feature type="compositionally biased region" description="Pro residues" evidence="1">
    <location>
        <begin position="135"/>
        <end position="147"/>
    </location>
</feature>
<accession>A0ABM1URU8</accession>
<sequence>MANPAAGPRTGKPAGSGFAAAARPLQPWGGGRSGQLLTKALPPTARDAAPQTPLPAASLRAAGRAHSRAATGTASEEVPRRRAPGPPRPLPLASAALTGRRLGAGTPARPAARSRSADTRGAGAARAPVERRHPLSPPPSRQPPSPERPSGTPSRAERRGARTGERRGPALWPEERLRQVELPMCEPWLPGFYAPVFWNSSLQGVARQFRFTSCLTHLPLTSAASTVTAAFLQVE</sequence>
<evidence type="ECO:0000313" key="2">
    <source>
        <dbReference type="Proteomes" id="UP000694915"/>
    </source>
</evidence>
<name>A0ABM1URU8_MICOH</name>
<proteinExistence type="predicted"/>
<organism evidence="2 3">
    <name type="scientific">Microtus ochrogaster</name>
    <name type="common">Prairie vole</name>
    <dbReference type="NCBI Taxonomy" id="79684"/>
    <lineage>
        <taxon>Eukaryota</taxon>
        <taxon>Metazoa</taxon>
        <taxon>Chordata</taxon>
        <taxon>Craniata</taxon>
        <taxon>Vertebrata</taxon>
        <taxon>Euteleostomi</taxon>
        <taxon>Mammalia</taxon>
        <taxon>Eutheria</taxon>
        <taxon>Euarchontoglires</taxon>
        <taxon>Glires</taxon>
        <taxon>Rodentia</taxon>
        <taxon>Myomorpha</taxon>
        <taxon>Muroidea</taxon>
        <taxon>Cricetidae</taxon>
        <taxon>Arvicolinae</taxon>
        <taxon>Microtus</taxon>
    </lineage>
</organism>
<gene>
    <name evidence="3" type="primary">LOC113458213</name>
</gene>
<protein>
    <submittedName>
        <fullName evidence="3">Uncharacterized protein LOC113458213</fullName>
    </submittedName>
</protein>
<feature type="region of interest" description="Disordered" evidence="1">
    <location>
        <begin position="1"/>
        <end position="172"/>
    </location>
</feature>